<name>A0AAW3T0T7_9MICO</name>
<reference evidence="4 5" key="1">
    <citation type="submission" date="2020-07" db="EMBL/GenBank/DDBJ databases">
        <title>Above-ground endophytic microbial communities from plants in different locations in the United States.</title>
        <authorList>
            <person name="Frank C."/>
        </authorList>
    </citation>
    <scope>NUCLEOTIDE SEQUENCE [LARGE SCALE GENOMIC DNA]</scope>
    <source>
        <strain evidence="4 5">WPL5_2</strain>
    </source>
</reference>
<dbReference type="InterPro" id="IPR025241">
    <property type="entry name" value="DUF4190"/>
</dbReference>
<evidence type="ECO:0000256" key="1">
    <source>
        <dbReference type="SAM" id="MobiDB-lite"/>
    </source>
</evidence>
<keyword evidence="2" id="KW-1133">Transmembrane helix</keyword>
<dbReference type="Proteomes" id="UP000590225">
    <property type="component" value="Unassembled WGS sequence"/>
</dbReference>
<protein>
    <recommendedName>
        <fullName evidence="3">DUF4190 domain-containing protein</fullName>
    </recommendedName>
</protein>
<comment type="caution">
    <text evidence="4">The sequence shown here is derived from an EMBL/GenBank/DDBJ whole genome shotgun (WGS) entry which is preliminary data.</text>
</comment>
<dbReference type="Pfam" id="PF13828">
    <property type="entry name" value="DUF4190"/>
    <property type="match status" value="1"/>
</dbReference>
<evidence type="ECO:0000259" key="3">
    <source>
        <dbReference type="Pfam" id="PF13828"/>
    </source>
</evidence>
<sequence length="267" mass="27147">MSDQNHWPKPGETTPEGGASANQPAGEQGAPSSATQPEYGQPQQYGASAPEAPAPAPSDPWAQSGQGAAAQGVSEGHTAPQNPYAPPQNPYAAPQNPYAAPQNPYAAPGRPSGQPGYGAPQNPYAAPHNPYAAPQAPNANQYGVPQGANPYAAPGAYSSVGYQPYAQRPRTNTLAILSIVFAFGGVIIWPLVILTSPAGAIMGHIALGKIKQSGEGGRGLALAGIIGGWVLTGLFVLVVGLIIVLTAVGSSYSDNYDYGYDSGAFIG</sequence>
<dbReference type="EMBL" id="JACGXP010000001">
    <property type="protein sequence ID" value="MBA8989061.1"/>
    <property type="molecule type" value="Genomic_DNA"/>
</dbReference>
<evidence type="ECO:0000313" key="4">
    <source>
        <dbReference type="EMBL" id="MBA8989061.1"/>
    </source>
</evidence>
<dbReference type="AlphaFoldDB" id="A0AAW3T0T7"/>
<feature type="transmembrane region" description="Helical" evidence="2">
    <location>
        <begin position="174"/>
        <end position="207"/>
    </location>
</feature>
<organism evidence="4 5">
    <name type="scientific">Curtobacterium pusillum</name>
    <dbReference type="NCBI Taxonomy" id="69373"/>
    <lineage>
        <taxon>Bacteria</taxon>
        <taxon>Bacillati</taxon>
        <taxon>Actinomycetota</taxon>
        <taxon>Actinomycetes</taxon>
        <taxon>Micrococcales</taxon>
        <taxon>Microbacteriaceae</taxon>
        <taxon>Curtobacterium</taxon>
    </lineage>
</organism>
<feature type="domain" description="DUF4190" evidence="3">
    <location>
        <begin position="174"/>
        <end position="237"/>
    </location>
</feature>
<feature type="region of interest" description="Disordered" evidence="1">
    <location>
        <begin position="1"/>
        <end position="145"/>
    </location>
</feature>
<proteinExistence type="predicted"/>
<evidence type="ECO:0000313" key="5">
    <source>
        <dbReference type="Proteomes" id="UP000590225"/>
    </source>
</evidence>
<evidence type="ECO:0000256" key="2">
    <source>
        <dbReference type="SAM" id="Phobius"/>
    </source>
</evidence>
<feature type="compositionally biased region" description="Low complexity" evidence="1">
    <location>
        <begin position="90"/>
        <end position="108"/>
    </location>
</feature>
<dbReference type="RefSeq" id="WP_182514941.1">
    <property type="nucleotide sequence ID" value="NZ_JACGXP010000001.1"/>
</dbReference>
<accession>A0AAW3T0T7</accession>
<keyword evidence="2" id="KW-0472">Membrane</keyword>
<feature type="compositionally biased region" description="Low complexity" evidence="1">
    <location>
        <begin position="119"/>
        <end position="142"/>
    </location>
</feature>
<keyword evidence="2" id="KW-0812">Transmembrane</keyword>
<feature type="compositionally biased region" description="Low complexity" evidence="1">
    <location>
        <begin position="59"/>
        <end position="72"/>
    </location>
</feature>
<gene>
    <name evidence="4" type="ORF">FHW23_000293</name>
</gene>
<feature type="compositionally biased region" description="Polar residues" evidence="1">
    <location>
        <begin position="20"/>
        <end position="46"/>
    </location>
</feature>
<feature type="transmembrane region" description="Helical" evidence="2">
    <location>
        <begin position="219"/>
        <end position="248"/>
    </location>
</feature>